<dbReference type="GO" id="GO:0005829">
    <property type="term" value="C:cytosol"/>
    <property type="evidence" value="ECO:0007669"/>
    <property type="project" value="TreeGrafter"/>
</dbReference>
<dbReference type="PANTHER" id="PTHR21047">
    <property type="entry name" value="DTDP-6-DEOXY-D-GLUCOSE-3,5 EPIMERASE"/>
    <property type="match status" value="1"/>
</dbReference>
<dbReference type="Gene3D" id="2.60.120.10">
    <property type="entry name" value="Jelly Rolls"/>
    <property type="match status" value="1"/>
</dbReference>
<evidence type="ECO:0000256" key="1">
    <source>
        <dbReference type="PIRSR" id="PIRSR600888-3"/>
    </source>
</evidence>
<feature type="site" description="Participates in a stacking interaction with the thymidine ring of dTDP-4-oxo-6-deoxyglucose" evidence="1">
    <location>
        <position position="125"/>
    </location>
</feature>
<dbReference type="PANTHER" id="PTHR21047:SF2">
    <property type="entry name" value="THYMIDINE DIPHOSPHO-4-KETO-RHAMNOSE 3,5-EPIMERASE"/>
    <property type="match status" value="1"/>
</dbReference>
<evidence type="ECO:0000313" key="3">
    <source>
        <dbReference type="Proteomes" id="UP000034048"/>
    </source>
</evidence>
<name>A0A0G0NHD9_9BACT</name>
<dbReference type="GO" id="GO:0019305">
    <property type="term" value="P:dTDP-rhamnose biosynthetic process"/>
    <property type="evidence" value="ECO:0007669"/>
    <property type="project" value="TreeGrafter"/>
</dbReference>
<protein>
    <submittedName>
        <fullName evidence="2">dTDP-4-dehydrorhamnose 3,5-epimerase</fullName>
    </submittedName>
</protein>
<dbReference type="SUPFAM" id="SSF51182">
    <property type="entry name" value="RmlC-like cupins"/>
    <property type="match status" value="1"/>
</dbReference>
<dbReference type="InterPro" id="IPR000888">
    <property type="entry name" value="RmlC-like"/>
</dbReference>
<dbReference type="InterPro" id="IPR014710">
    <property type="entry name" value="RmlC-like_jellyroll"/>
</dbReference>
<dbReference type="Proteomes" id="UP000034048">
    <property type="component" value="Unassembled WGS sequence"/>
</dbReference>
<gene>
    <name evidence="2" type="ORF">UT42_C0014G0003</name>
</gene>
<evidence type="ECO:0000313" key="2">
    <source>
        <dbReference type="EMBL" id="KKR14918.1"/>
    </source>
</evidence>
<organism evidence="2 3">
    <name type="scientific">Candidatus Falkowbacteria bacterium GW2011_GWA2_39_24</name>
    <dbReference type="NCBI Taxonomy" id="1618634"/>
    <lineage>
        <taxon>Bacteria</taxon>
        <taxon>Candidatus Falkowiibacteriota</taxon>
    </lineage>
</organism>
<dbReference type="InterPro" id="IPR011051">
    <property type="entry name" value="RmlC_Cupin_sf"/>
</dbReference>
<dbReference type="GO" id="GO:0000271">
    <property type="term" value="P:polysaccharide biosynthetic process"/>
    <property type="evidence" value="ECO:0007669"/>
    <property type="project" value="TreeGrafter"/>
</dbReference>
<sequence>MIKDVIIKELNKYDDDRGWLAEIYRQDENRYHPVMAYVSVTKPGVVRGPHEHQEQSDCFVFVGPGDFVLHLWDRRPGSVTNGEHSQLTVGQIKPTLVIVPPGVVHGYKCVGDIPAYCINLPDKLYKGINKKEEVDEIRWEQDTNSPYHID</sequence>
<proteinExistence type="predicted"/>
<accession>A0A0G0NHD9</accession>
<comment type="caution">
    <text evidence="2">The sequence shown here is derived from an EMBL/GenBank/DDBJ whole genome shotgun (WGS) entry which is preliminary data.</text>
</comment>
<dbReference type="GO" id="GO:0008830">
    <property type="term" value="F:dTDP-4-dehydrorhamnose 3,5-epimerase activity"/>
    <property type="evidence" value="ECO:0007669"/>
    <property type="project" value="InterPro"/>
</dbReference>
<dbReference type="EMBL" id="LBWS01000014">
    <property type="protein sequence ID" value="KKR14918.1"/>
    <property type="molecule type" value="Genomic_DNA"/>
</dbReference>
<dbReference type="AlphaFoldDB" id="A0A0G0NHD9"/>
<reference evidence="2 3" key="1">
    <citation type="journal article" date="2015" name="Nature">
        <title>rRNA introns, odd ribosomes, and small enigmatic genomes across a large radiation of phyla.</title>
        <authorList>
            <person name="Brown C.T."/>
            <person name="Hug L.A."/>
            <person name="Thomas B.C."/>
            <person name="Sharon I."/>
            <person name="Castelle C.J."/>
            <person name="Singh A."/>
            <person name="Wilkins M.J."/>
            <person name="Williams K.H."/>
            <person name="Banfield J.F."/>
        </authorList>
    </citation>
    <scope>NUCLEOTIDE SEQUENCE [LARGE SCALE GENOMIC DNA]</scope>
</reference>
<dbReference type="Pfam" id="PF00908">
    <property type="entry name" value="dTDP_sugar_isom"/>
    <property type="match status" value="1"/>
</dbReference>